<dbReference type="EMBL" id="SJOI01000001">
    <property type="protein sequence ID" value="TCL03197.1"/>
    <property type="molecule type" value="Genomic_DNA"/>
</dbReference>
<evidence type="ECO:0000256" key="6">
    <source>
        <dbReference type="SAM" id="MobiDB-lite"/>
    </source>
</evidence>
<protein>
    <submittedName>
        <fullName evidence="9">ACS family tartrate transporter-like MFS transporter</fullName>
    </submittedName>
</protein>
<evidence type="ECO:0000256" key="4">
    <source>
        <dbReference type="ARBA" id="ARBA00022989"/>
    </source>
</evidence>
<feature type="transmembrane region" description="Helical" evidence="7">
    <location>
        <begin position="284"/>
        <end position="306"/>
    </location>
</feature>
<dbReference type="CDD" id="cd17319">
    <property type="entry name" value="MFS_ExuT_GudP_like"/>
    <property type="match status" value="1"/>
</dbReference>
<dbReference type="Gene3D" id="1.20.1250.20">
    <property type="entry name" value="MFS general substrate transporter like domains"/>
    <property type="match status" value="2"/>
</dbReference>
<dbReference type="SUPFAM" id="SSF103473">
    <property type="entry name" value="MFS general substrate transporter"/>
    <property type="match status" value="1"/>
</dbReference>
<keyword evidence="3 7" id="KW-0812">Transmembrane</keyword>
<feature type="transmembrane region" description="Helical" evidence="7">
    <location>
        <begin position="376"/>
        <end position="399"/>
    </location>
</feature>
<feature type="transmembrane region" description="Helical" evidence="7">
    <location>
        <begin position="88"/>
        <end position="111"/>
    </location>
</feature>
<dbReference type="FunFam" id="1.20.1250.20:FF:000018">
    <property type="entry name" value="MFS transporter permease"/>
    <property type="match status" value="1"/>
</dbReference>
<feature type="transmembrane region" description="Helical" evidence="7">
    <location>
        <begin position="318"/>
        <end position="336"/>
    </location>
</feature>
<dbReference type="PANTHER" id="PTHR43791:SF36">
    <property type="entry name" value="TRANSPORTER, PUTATIVE (AFU_ORTHOLOGUE AFUA_6G08340)-RELATED"/>
    <property type="match status" value="1"/>
</dbReference>
<evidence type="ECO:0000256" key="2">
    <source>
        <dbReference type="ARBA" id="ARBA00022448"/>
    </source>
</evidence>
<dbReference type="Pfam" id="PF07690">
    <property type="entry name" value="MFS_1"/>
    <property type="match status" value="1"/>
</dbReference>
<dbReference type="Proteomes" id="UP000294555">
    <property type="component" value="Unassembled WGS sequence"/>
</dbReference>
<feature type="domain" description="Major facilitator superfamily (MFS) profile" evidence="8">
    <location>
        <begin position="26"/>
        <end position="432"/>
    </location>
</feature>
<dbReference type="InterPro" id="IPR036259">
    <property type="entry name" value="MFS_trans_sf"/>
</dbReference>
<dbReference type="PROSITE" id="PS50850">
    <property type="entry name" value="MFS"/>
    <property type="match status" value="1"/>
</dbReference>
<feature type="compositionally biased region" description="Basic and acidic residues" evidence="6">
    <location>
        <begin position="455"/>
        <end position="472"/>
    </location>
</feature>
<evidence type="ECO:0000256" key="1">
    <source>
        <dbReference type="ARBA" id="ARBA00004141"/>
    </source>
</evidence>
<evidence type="ECO:0000313" key="10">
    <source>
        <dbReference type="Proteomes" id="UP000294555"/>
    </source>
</evidence>
<dbReference type="InterPro" id="IPR011701">
    <property type="entry name" value="MFS"/>
</dbReference>
<feature type="transmembrane region" description="Helical" evidence="7">
    <location>
        <begin position="405"/>
        <end position="427"/>
    </location>
</feature>
<feature type="transmembrane region" description="Helical" evidence="7">
    <location>
        <begin position="26"/>
        <end position="49"/>
    </location>
</feature>
<dbReference type="AlphaFoldDB" id="A0A4R1N951"/>
<dbReference type="GO" id="GO:0022857">
    <property type="term" value="F:transmembrane transporter activity"/>
    <property type="evidence" value="ECO:0007669"/>
    <property type="project" value="InterPro"/>
</dbReference>
<feature type="transmembrane region" description="Helical" evidence="7">
    <location>
        <begin position="117"/>
        <end position="141"/>
    </location>
</feature>
<comment type="caution">
    <text evidence="9">The sequence shown here is derived from an EMBL/GenBank/DDBJ whole genome shotgun (WGS) entry which is preliminary data.</text>
</comment>
<keyword evidence="2" id="KW-0813">Transport</keyword>
<feature type="transmembrane region" description="Helical" evidence="7">
    <location>
        <begin position="252"/>
        <end position="272"/>
    </location>
</feature>
<dbReference type="GO" id="GO:0016020">
    <property type="term" value="C:membrane"/>
    <property type="evidence" value="ECO:0007669"/>
    <property type="project" value="UniProtKB-SubCell"/>
</dbReference>
<keyword evidence="10" id="KW-1185">Reference proteome</keyword>
<evidence type="ECO:0000256" key="5">
    <source>
        <dbReference type="ARBA" id="ARBA00023136"/>
    </source>
</evidence>
<feature type="transmembrane region" description="Helical" evidence="7">
    <location>
        <begin position="342"/>
        <end position="364"/>
    </location>
</feature>
<organism evidence="9 10">
    <name type="scientific">Sodalis ligni</name>
    <dbReference type="NCBI Taxonomy" id="2697027"/>
    <lineage>
        <taxon>Bacteria</taxon>
        <taxon>Pseudomonadati</taxon>
        <taxon>Pseudomonadota</taxon>
        <taxon>Gammaproteobacteria</taxon>
        <taxon>Enterobacterales</taxon>
        <taxon>Bruguierivoracaceae</taxon>
        <taxon>Sodalis</taxon>
    </lineage>
</organism>
<keyword evidence="4 7" id="KW-1133">Transmembrane helix</keyword>
<reference evidence="9 10" key="1">
    <citation type="submission" date="2019-02" db="EMBL/GenBank/DDBJ databases">
        <title>Investigation of anaerobic lignin degradation for improved lignocellulosic biofuels.</title>
        <authorList>
            <person name="Deangelis K."/>
        </authorList>
    </citation>
    <scope>NUCLEOTIDE SEQUENCE [LARGE SCALE GENOMIC DNA]</scope>
    <source>
        <strain evidence="9 10">159R</strain>
    </source>
</reference>
<proteinExistence type="predicted"/>
<gene>
    <name evidence="9" type="ORF">EZJ58_1252</name>
</gene>
<dbReference type="RefSeq" id="WP_165934126.1">
    <property type="nucleotide sequence ID" value="NZ_SJOI01000001.1"/>
</dbReference>
<dbReference type="PANTHER" id="PTHR43791">
    <property type="entry name" value="PERMEASE-RELATED"/>
    <property type="match status" value="1"/>
</dbReference>
<sequence length="472" mass="51026">MSTPLYNPAATSVTEQAVMGKIFRHLLPIMMIGYFIAFLDRVNIGFAATQMHRDFGFSATVYGFGAGLFFISYFLFEIPSNLALRRFGARLWISRIMLTWGVVSALTAMVVGEKSFYFIRFLLGAAEAGFFPGIIFTMTLWLPSAYRARMIAIFYIASPVAIAFGAVISAPLLALDGTWGLWGWQWLFIVEAIPAVVMAGVFWRYMPSSSEKAPWLNAEEKVLLAALLEKDRANIGQPKPLPLSKVFAHPGVLWLSACYFGLQISGMGLALFLPQIVAGFGKGIGWTGIITSIPYAFAAVALPFWGRYSDAHPNSRRGHTATASAFLALSLAACVFTKTPAVMIVLISIAAFCNYAFAPPFFAFSSTLMSGAAAAAGLAMINSVGALGAFVGPFVMGWVRDTTGSYTIGLLAISSGVAFSCIALLALRRETLIGTPQLQISPLSGQSRFSGQDAPHGRQQEENEEKGARDER</sequence>
<feature type="region of interest" description="Disordered" evidence="6">
    <location>
        <begin position="443"/>
        <end position="472"/>
    </location>
</feature>
<evidence type="ECO:0000256" key="7">
    <source>
        <dbReference type="SAM" id="Phobius"/>
    </source>
</evidence>
<accession>A0A4R1N951</accession>
<feature type="transmembrane region" description="Helical" evidence="7">
    <location>
        <begin position="55"/>
        <end position="76"/>
    </location>
</feature>
<feature type="transmembrane region" description="Helical" evidence="7">
    <location>
        <begin position="181"/>
        <end position="203"/>
    </location>
</feature>
<name>A0A4R1N951_9GAMM</name>
<evidence type="ECO:0000313" key="9">
    <source>
        <dbReference type="EMBL" id="TCL03197.1"/>
    </source>
</evidence>
<keyword evidence="5 7" id="KW-0472">Membrane</keyword>
<evidence type="ECO:0000256" key="3">
    <source>
        <dbReference type="ARBA" id="ARBA00022692"/>
    </source>
</evidence>
<evidence type="ECO:0000259" key="8">
    <source>
        <dbReference type="PROSITE" id="PS50850"/>
    </source>
</evidence>
<feature type="transmembrane region" description="Helical" evidence="7">
    <location>
        <begin position="153"/>
        <end position="175"/>
    </location>
</feature>
<dbReference type="InterPro" id="IPR020846">
    <property type="entry name" value="MFS_dom"/>
</dbReference>
<comment type="subcellular location">
    <subcellularLocation>
        <location evidence="1">Membrane</location>
        <topology evidence="1">Multi-pass membrane protein</topology>
    </subcellularLocation>
</comment>